<evidence type="ECO:0000313" key="2">
    <source>
        <dbReference type="EMBL" id="GFH19001.1"/>
    </source>
</evidence>
<evidence type="ECO:0000259" key="1">
    <source>
        <dbReference type="Pfam" id="PF18018"/>
    </source>
</evidence>
<dbReference type="AlphaFoldDB" id="A0A699ZA12"/>
<name>A0A699ZA12_HAELA</name>
<evidence type="ECO:0000313" key="3">
    <source>
        <dbReference type="Proteomes" id="UP000485058"/>
    </source>
</evidence>
<comment type="caution">
    <text evidence="2">The sequence shown here is derived from an EMBL/GenBank/DDBJ whole genome shotgun (WGS) entry which is preliminary data.</text>
</comment>
<reference evidence="2 3" key="1">
    <citation type="submission" date="2020-02" db="EMBL/GenBank/DDBJ databases">
        <title>Draft genome sequence of Haematococcus lacustris strain NIES-144.</title>
        <authorList>
            <person name="Morimoto D."/>
            <person name="Nakagawa S."/>
            <person name="Yoshida T."/>
            <person name="Sawayama S."/>
        </authorList>
    </citation>
    <scope>NUCLEOTIDE SEQUENCE [LARGE SCALE GENOMIC DNA]</scope>
    <source>
        <strain evidence="2 3">NIES-144</strain>
    </source>
</reference>
<accession>A0A699ZA12</accession>
<dbReference type="EMBL" id="BLLF01001390">
    <property type="protein sequence ID" value="GFH19001.1"/>
    <property type="molecule type" value="Genomic_DNA"/>
</dbReference>
<feature type="non-terminal residue" evidence="2">
    <location>
        <position position="1"/>
    </location>
</feature>
<organism evidence="2 3">
    <name type="scientific">Haematococcus lacustris</name>
    <name type="common">Green alga</name>
    <name type="synonym">Haematococcus pluvialis</name>
    <dbReference type="NCBI Taxonomy" id="44745"/>
    <lineage>
        <taxon>Eukaryota</taxon>
        <taxon>Viridiplantae</taxon>
        <taxon>Chlorophyta</taxon>
        <taxon>core chlorophytes</taxon>
        <taxon>Chlorophyceae</taxon>
        <taxon>CS clade</taxon>
        <taxon>Chlamydomonadales</taxon>
        <taxon>Haematococcaceae</taxon>
        <taxon>Haematococcus</taxon>
    </lineage>
</organism>
<keyword evidence="3" id="KW-1185">Reference proteome</keyword>
<proteinExistence type="predicted"/>
<protein>
    <recommendedName>
        <fullName evidence="1">DNA polymerase delta subunit OB-fold domain-containing protein</fullName>
    </recommendedName>
</protein>
<feature type="non-terminal residue" evidence="2">
    <location>
        <position position="54"/>
    </location>
</feature>
<dbReference type="Pfam" id="PF18018">
    <property type="entry name" value="DNA_pol_D_N"/>
    <property type="match status" value="1"/>
</dbReference>
<gene>
    <name evidence="2" type="ORF">HaLaN_15886</name>
</gene>
<dbReference type="Gene3D" id="2.40.50.430">
    <property type="match status" value="1"/>
</dbReference>
<dbReference type="InterPro" id="IPR040663">
    <property type="entry name" value="DNA_pol_D_N"/>
</dbReference>
<dbReference type="Proteomes" id="UP000485058">
    <property type="component" value="Unassembled WGS sequence"/>
</dbReference>
<sequence length="54" mass="5798">MKPSILDEYSKDRGLRAALGASSFCSQDDSLVLEDEGARMALQGDCLPVHSLVT</sequence>
<feature type="domain" description="DNA polymerase delta subunit OB-fold" evidence="1">
    <location>
        <begin position="2"/>
        <end position="54"/>
    </location>
</feature>